<organism evidence="2">
    <name type="scientific">Cacopsylla melanoneura</name>
    <dbReference type="NCBI Taxonomy" id="428564"/>
    <lineage>
        <taxon>Eukaryota</taxon>
        <taxon>Metazoa</taxon>
        <taxon>Ecdysozoa</taxon>
        <taxon>Arthropoda</taxon>
        <taxon>Hexapoda</taxon>
        <taxon>Insecta</taxon>
        <taxon>Pterygota</taxon>
        <taxon>Neoptera</taxon>
        <taxon>Paraneoptera</taxon>
        <taxon>Hemiptera</taxon>
        <taxon>Sternorrhyncha</taxon>
        <taxon>Psylloidea</taxon>
        <taxon>Psyllidae</taxon>
        <taxon>Psyllinae</taxon>
        <taxon>Cacopsylla</taxon>
    </lineage>
</organism>
<dbReference type="AlphaFoldDB" id="A0A8D9AJG6"/>
<dbReference type="EMBL" id="HBUF01570553">
    <property type="protein sequence ID" value="CAG6766351.1"/>
    <property type="molecule type" value="Transcribed_RNA"/>
</dbReference>
<proteinExistence type="predicted"/>
<feature type="transmembrane region" description="Helical" evidence="1">
    <location>
        <begin position="48"/>
        <end position="66"/>
    </location>
</feature>
<keyword evidence="1" id="KW-0812">Transmembrane</keyword>
<name>A0A8D9AJG6_9HEMI</name>
<dbReference type="EMBL" id="HBUF01570554">
    <property type="protein sequence ID" value="CAG6766352.1"/>
    <property type="molecule type" value="Transcribed_RNA"/>
</dbReference>
<accession>A0A8D9AJG6</accession>
<reference evidence="2" key="1">
    <citation type="submission" date="2021-05" db="EMBL/GenBank/DDBJ databases">
        <authorList>
            <person name="Alioto T."/>
            <person name="Alioto T."/>
            <person name="Gomez Garrido J."/>
        </authorList>
    </citation>
    <scope>NUCLEOTIDE SEQUENCE</scope>
</reference>
<keyword evidence="1" id="KW-0472">Membrane</keyword>
<evidence type="ECO:0000313" key="2">
    <source>
        <dbReference type="EMBL" id="CAG6766352.1"/>
    </source>
</evidence>
<evidence type="ECO:0000256" key="1">
    <source>
        <dbReference type="SAM" id="Phobius"/>
    </source>
</evidence>
<keyword evidence="1" id="KW-1133">Transmembrane helix</keyword>
<sequence>MSPTFRMALTKYICSKFSFKSYHKYAPYKYKCLFFGLVYQTLSRYVEVRIVVFVLFQSTNLVFIVMKMFRLKFISWLITANLARWLLVPTRFVTNTCAVSVVLSIRTTTAT</sequence>
<protein>
    <submittedName>
        <fullName evidence="2">Uncharacterized protein</fullName>
    </submittedName>
</protein>